<dbReference type="InterPro" id="IPR041657">
    <property type="entry name" value="HTH_17"/>
</dbReference>
<comment type="caution">
    <text evidence="6">The sequence shown here is derived from an EMBL/GenBank/DDBJ whole genome shotgun (WGS) entry which is preliminary data.</text>
</comment>
<evidence type="ECO:0000256" key="4">
    <source>
        <dbReference type="ARBA" id="ARBA00022679"/>
    </source>
</evidence>
<dbReference type="GO" id="GO:0036440">
    <property type="term" value="F:citrate synthase activity"/>
    <property type="evidence" value="ECO:0007669"/>
    <property type="project" value="UniProtKB-EC"/>
</dbReference>
<accession>A0A2N3KXG4</accession>
<evidence type="ECO:0000256" key="2">
    <source>
        <dbReference type="ARBA" id="ARBA00010566"/>
    </source>
</evidence>
<comment type="pathway">
    <text evidence="1">Carbohydrate metabolism; tricarboxylic acid cycle; isocitrate from oxaloacetate: step 1/2.</text>
</comment>
<proteinExistence type="inferred from homology"/>
<dbReference type="RefSeq" id="WP_101265043.1">
    <property type="nucleotide sequence ID" value="NZ_NWTK01000003.1"/>
</dbReference>
<dbReference type="AlphaFoldDB" id="A0A2N3KXG4"/>
<dbReference type="InterPro" id="IPR016142">
    <property type="entry name" value="Citrate_synth-like_lrg_a-sub"/>
</dbReference>
<dbReference type="Pfam" id="PF12728">
    <property type="entry name" value="HTH_17"/>
    <property type="match status" value="1"/>
</dbReference>
<dbReference type="InterPro" id="IPR009061">
    <property type="entry name" value="DNA-bd_dom_put_sf"/>
</dbReference>
<dbReference type="SUPFAM" id="SSF46955">
    <property type="entry name" value="Putative DNA-binding domain"/>
    <property type="match status" value="1"/>
</dbReference>
<evidence type="ECO:0000313" key="7">
    <source>
        <dbReference type="Proteomes" id="UP000233597"/>
    </source>
</evidence>
<dbReference type="Gene3D" id="1.10.580.10">
    <property type="entry name" value="Citrate Synthase, domain 1"/>
    <property type="match status" value="2"/>
</dbReference>
<comment type="similarity">
    <text evidence="2">Belongs to the citrate synthase family.</text>
</comment>
<dbReference type="PANTHER" id="PTHR11739">
    <property type="entry name" value="CITRATE SYNTHASE"/>
    <property type="match status" value="1"/>
</dbReference>
<dbReference type="InterPro" id="IPR016143">
    <property type="entry name" value="Citrate_synth-like_sm_a-sub"/>
</dbReference>
<dbReference type="GO" id="GO:0005829">
    <property type="term" value="C:cytosol"/>
    <property type="evidence" value="ECO:0007669"/>
    <property type="project" value="TreeGrafter"/>
</dbReference>
<dbReference type="OrthoDB" id="9786046at2"/>
<dbReference type="CDD" id="cd06102">
    <property type="entry name" value="citrate_synt_like_2"/>
    <property type="match status" value="1"/>
</dbReference>
<protein>
    <recommendedName>
        <fullName evidence="3">citrate synthase (unknown stereospecificity)</fullName>
        <ecNumber evidence="3">2.3.3.16</ecNumber>
    </recommendedName>
</protein>
<dbReference type="Pfam" id="PF00285">
    <property type="entry name" value="Citrate_synt"/>
    <property type="match status" value="1"/>
</dbReference>
<dbReference type="PRINTS" id="PR00143">
    <property type="entry name" value="CITRTSNTHASE"/>
</dbReference>
<name>A0A2N3KXG4_9PROT</name>
<evidence type="ECO:0000313" key="6">
    <source>
        <dbReference type="EMBL" id="PKR55190.1"/>
    </source>
</evidence>
<evidence type="ECO:0000259" key="5">
    <source>
        <dbReference type="Pfam" id="PF12728"/>
    </source>
</evidence>
<dbReference type="Proteomes" id="UP000233597">
    <property type="component" value="Unassembled WGS sequence"/>
</dbReference>
<dbReference type="GO" id="GO:0005975">
    <property type="term" value="P:carbohydrate metabolic process"/>
    <property type="evidence" value="ECO:0007669"/>
    <property type="project" value="TreeGrafter"/>
</dbReference>
<dbReference type="UniPathway" id="UPA00223">
    <property type="reaction ID" value="UER00717"/>
</dbReference>
<evidence type="ECO:0000256" key="1">
    <source>
        <dbReference type="ARBA" id="ARBA00004751"/>
    </source>
</evidence>
<gene>
    <name evidence="6" type="ORF">COO20_07000</name>
</gene>
<sequence>MAKQRSDSSGFINAEQAADQLGVSRATLYAYVSRGLLRAHPVADDSRRHRYARGDVAELAGKRRRGRKPVDIAKSTLDWGMPVLESGITLIRDGQLYYRGHNAVALADQASLEEVASLLWDLPGFRKFSVSSPALPDGWGPLKKHYATIPVIEALLPLFAIASEDGETGIWQQDETRLAAGAARLLGALFACVTGQDAGRYPLHMQLARAWGLDAVGADLVRRALVLCADHELNASSFTARCVASTEASLRMAIIGGLAALSGGLHGGMTERIETAWQALDPRDMATQLRRQLAAGVEFPGFGHPLYPAGDVRAKALLELIEPEFLMAADISETMTALTGKAPGIDFALVAMRRYLELPEGAAFCVFALGRAVGWIAHALEQRRQGQLIRPRAVYVGSEPK</sequence>
<evidence type="ECO:0000256" key="3">
    <source>
        <dbReference type="ARBA" id="ARBA00012972"/>
    </source>
</evidence>
<dbReference type="EMBL" id="NWTK01000003">
    <property type="protein sequence ID" value="PKR55190.1"/>
    <property type="molecule type" value="Genomic_DNA"/>
</dbReference>
<dbReference type="InterPro" id="IPR036969">
    <property type="entry name" value="Citrate_synthase_sf"/>
</dbReference>
<dbReference type="InterPro" id="IPR002020">
    <property type="entry name" value="Citrate_synthase"/>
</dbReference>
<keyword evidence="4" id="KW-0808">Transferase</keyword>
<organism evidence="6 7">
    <name type="scientific">Thalassospira marina</name>
    <dbReference type="NCBI Taxonomy" id="2048283"/>
    <lineage>
        <taxon>Bacteria</taxon>
        <taxon>Pseudomonadati</taxon>
        <taxon>Pseudomonadota</taxon>
        <taxon>Alphaproteobacteria</taxon>
        <taxon>Rhodospirillales</taxon>
        <taxon>Thalassospiraceae</taxon>
        <taxon>Thalassospira</taxon>
    </lineage>
</organism>
<dbReference type="SUPFAM" id="SSF48256">
    <property type="entry name" value="Citrate synthase"/>
    <property type="match status" value="1"/>
</dbReference>
<dbReference type="EC" id="2.3.3.16" evidence="3"/>
<dbReference type="GO" id="GO:0006099">
    <property type="term" value="P:tricarboxylic acid cycle"/>
    <property type="evidence" value="ECO:0007669"/>
    <property type="project" value="UniProtKB-UniPathway"/>
</dbReference>
<dbReference type="Gene3D" id="1.10.230.10">
    <property type="entry name" value="Cytochrome P450-Terp, domain 2"/>
    <property type="match status" value="1"/>
</dbReference>
<dbReference type="PANTHER" id="PTHR11739:SF4">
    <property type="entry name" value="CITRATE SYNTHASE, PEROXISOMAL"/>
    <property type="match status" value="1"/>
</dbReference>
<reference evidence="6 7" key="1">
    <citation type="submission" date="2017-09" db="EMBL/GenBank/DDBJ databases">
        <title>Biodiversity and function of Thalassospira species in the particle-attached aromatic-hydrocarbon-degrading consortia from the surface seawater of the South China Sea.</title>
        <authorList>
            <person name="Dong C."/>
            <person name="Liu R."/>
            <person name="Shao Z."/>
        </authorList>
    </citation>
    <scope>NUCLEOTIDE SEQUENCE [LARGE SCALE GENOMIC DNA]</scope>
    <source>
        <strain evidence="6 7">CSC1P2</strain>
    </source>
</reference>
<feature type="domain" description="Helix-turn-helix" evidence="5">
    <location>
        <begin position="13"/>
        <end position="63"/>
    </location>
</feature>